<dbReference type="Gene3D" id="3.40.50.1220">
    <property type="entry name" value="TPP-binding domain"/>
    <property type="match status" value="1"/>
</dbReference>
<dbReference type="InterPro" id="IPR050134">
    <property type="entry name" value="NAD-dep_sirtuin_deacylases"/>
</dbReference>
<dbReference type="PANTHER" id="PTHR11085">
    <property type="entry name" value="NAD-DEPENDENT PROTEIN DEACYLASE SIRTUIN-5, MITOCHONDRIAL-RELATED"/>
    <property type="match status" value="1"/>
</dbReference>
<evidence type="ECO:0000256" key="4">
    <source>
        <dbReference type="ARBA" id="ARBA00023027"/>
    </source>
</evidence>
<comment type="similarity">
    <text evidence="2">Belongs to the sirtuin family. Class I subfamily.</text>
</comment>
<evidence type="ECO:0000256" key="5">
    <source>
        <dbReference type="ARBA" id="ARBA00023128"/>
    </source>
</evidence>
<dbReference type="GO" id="GO:0005634">
    <property type="term" value="C:nucleus"/>
    <property type="evidence" value="ECO:0007669"/>
    <property type="project" value="TreeGrafter"/>
</dbReference>
<keyword evidence="3" id="KW-0808">Transferase</keyword>
<sequence>GAGVSVSAGIPDFCSSQGLFTTGVLSKDLLDANVWKTTTKASSLCKILAKMHQECSQASPTPFHLALKMLDKKGGLLRVYIQNIDLLESKAGLSFGMPEMHSPQDMPRCIPLHGTLETLACIKCCYQSPLHLHVSTLVTGCLPLCPACEQIEHERRIIHKRPRASGILIPTIVLYDQPHPAADHLAQAIMRDANGDSRKVKPDVLLVAGTSLKIPGIIAAVHKFAQVVSQESRGGYRSIYLDQKPLSSKWNDIFDTWMSGDLQIFAQHLIRSFSHQFDQSIDDAICSKDSTTISILVQDLPSEAIFFLKGKNYIFLDVDHPFYIPEI</sequence>
<feature type="binding site" evidence="6">
    <location>
        <position position="145"/>
    </location>
    <ligand>
        <name>Zn(2+)</name>
        <dbReference type="ChEBI" id="CHEBI:29105"/>
    </ligand>
</feature>
<dbReference type="GO" id="GO:0031508">
    <property type="term" value="P:pericentric heterochromatin formation"/>
    <property type="evidence" value="ECO:0007669"/>
    <property type="project" value="TreeGrafter"/>
</dbReference>
<dbReference type="PANTHER" id="PTHR11085:SF15">
    <property type="entry name" value="NAD-DEPENDENT HISTONE DEACETYLASE HST4"/>
    <property type="match status" value="1"/>
</dbReference>
<name>A0AAD4E701_9AGAM</name>
<keyword evidence="6" id="KW-0479">Metal-binding</keyword>
<evidence type="ECO:0000256" key="2">
    <source>
        <dbReference type="ARBA" id="ARBA00006924"/>
    </source>
</evidence>
<dbReference type="GO" id="GO:0006282">
    <property type="term" value="P:regulation of DNA repair"/>
    <property type="evidence" value="ECO:0007669"/>
    <property type="project" value="TreeGrafter"/>
</dbReference>
<evidence type="ECO:0000259" key="7">
    <source>
        <dbReference type="PROSITE" id="PS50305"/>
    </source>
</evidence>
<dbReference type="InterPro" id="IPR026590">
    <property type="entry name" value="Ssirtuin_cat_dom"/>
</dbReference>
<dbReference type="SUPFAM" id="SSF52467">
    <property type="entry name" value="DHS-like NAD/FAD-binding domain"/>
    <property type="match status" value="1"/>
</dbReference>
<organism evidence="8 9">
    <name type="scientific">Suillus fuscotomentosus</name>
    <dbReference type="NCBI Taxonomy" id="1912939"/>
    <lineage>
        <taxon>Eukaryota</taxon>
        <taxon>Fungi</taxon>
        <taxon>Dikarya</taxon>
        <taxon>Basidiomycota</taxon>
        <taxon>Agaricomycotina</taxon>
        <taxon>Agaricomycetes</taxon>
        <taxon>Agaricomycetidae</taxon>
        <taxon>Boletales</taxon>
        <taxon>Suillineae</taxon>
        <taxon>Suillaceae</taxon>
        <taxon>Suillus</taxon>
    </lineage>
</organism>
<dbReference type="GeneID" id="64669349"/>
<dbReference type="EMBL" id="JABBWK010000025">
    <property type="protein sequence ID" value="KAG1900834.1"/>
    <property type="molecule type" value="Genomic_DNA"/>
</dbReference>
<dbReference type="GO" id="GO:0000122">
    <property type="term" value="P:negative regulation of transcription by RNA polymerase II"/>
    <property type="evidence" value="ECO:0007669"/>
    <property type="project" value="TreeGrafter"/>
</dbReference>
<dbReference type="GO" id="GO:0031934">
    <property type="term" value="C:mating-type region heterochromatin"/>
    <property type="evidence" value="ECO:0007669"/>
    <property type="project" value="TreeGrafter"/>
</dbReference>
<feature type="binding site" evidence="6">
    <location>
        <position position="124"/>
    </location>
    <ligand>
        <name>Zn(2+)</name>
        <dbReference type="ChEBI" id="CHEBI:29105"/>
    </ligand>
</feature>
<comment type="subcellular location">
    <subcellularLocation>
        <location evidence="1">Mitochondrion</location>
    </subcellularLocation>
</comment>
<evidence type="ECO:0000256" key="6">
    <source>
        <dbReference type="PROSITE-ProRule" id="PRU00236"/>
    </source>
</evidence>
<proteinExistence type="inferred from homology"/>
<evidence type="ECO:0000313" key="9">
    <source>
        <dbReference type="Proteomes" id="UP001195769"/>
    </source>
</evidence>
<evidence type="ECO:0000256" key="1">
    <source>
        <dbReference type="ARBA" id="ARBA00004173"/>
    </source>
</evidence>
<feature type="active site" description="Proton acceptor" evidence="6">
    <location>
        <position position="113"/>
    </location>
</feature>
<gene>
    <name evidence="8" type="ORF">F5891DRAFT_951559</name>
</gene>
<feature type="non-terminal residue" evidence="8">
    <location>
        <position position="327"/>
    </location>
</feature>
<dbReference type="Pfam" id="PF02146">
    <property type="entry name" value="SIR2"/>
    <property type="match status" value="1"/>
</dbReference>
<dbReference type="InterPro" id="IPR003000">
    <property type="entry name" value="Sirtuin"/>
</dbReference>
<dbReference type="GO" id="GO:0070403">
    <property type="term" value="F:NAD+ binding"/>
    <property type="evidence" value="ECO:0007669"/>
    <property type="project" value="InterPro"/>
</dbReference>
<dbReference type="RefSeq" id="XP_041226410.1">
    <property type="nucleotide sequence ID" value="XM_041375051.1"/>
</dbReference>
<comment type="caution">
    <text evidence="8">The sequence shown here is derived from an EMBL/GenBank/DDBJ whole genome shotgun (WGS) entry which is preliminary data.</text>
</comment>
<accession>A0AAD4E701</accession>
<feature type="binding site" evidence="6">
    <location>
        <position position="121"/>
    </location>
    <ligand>
        <name>Zn(2+)</name>
        <dbReference type="ChEBI" id="CHEBI:29105"/>
    </ligand>
</feature>
<dbReference type="AlphaFoldDB" id="A0AAD4E701"/>
<protein>
    <submittedName>
        <fullName evidence="8">DHS-like NAD/FAD-binding domain-containing protein</fullName>
    </submittedName>
</protein>
<dbReference type="GO" id="GO:0046872">
    <property type="term" value="F:metal ion binding"/>
    <property type="evidence" value="ECO:0007669"/>
    <property type="project" value="UniProtKB-KW"/>
</dbReference>
<dbReference type="GO" id="GO:0017136">
    <property type="term" value="F:histone deacetylase activity, NAD-dependent"/>
    <property type="evidence" value="ECO:0007669"/>
    <property type="project" value="TreeGrafter"/>
</dbReference>
<keyword evidence="9" id="KW-1185">Reference proteome</keyword>
<evidence type="ECO:0000313" key="8">
    <source>
        <dbReference type="EMBL" id="KAG1900834.1"/>
    </source>
</evidence>
<evidence type="ECO:0000256" key="3">
    <source>
        <dbReference type="ARBA" id="ARBA00022679"/>
    </source>
</evidence>
<dbReference type="GO" id="GO:0005739">
    <property type="term" value="C:mitochondrion"/>
    <property type="evidence" value="ECO:0007669"/>
    <property type="project" value="UniProtKB-SubCell"/>
</dbReference>
<keyword evidence="4" id="KW-0520">NAD</keyword>
<keyword evidence="5" id="KW-0496">Mitochondrion</keyword>
<reference evidence="8" key="1">
    <citation type="journal article" date="2020" name="New Phytol.">
        <title>Comparative genomics reveals dynamic genome evolution in host specialist ectomycorrhizal fungi.</title>
        <authorList>
            <person name="Lofgren L.A."/>
            <person name="Nguyen N.H."/>
            <person name="Vilgalys R."/>
            <person name="Ruytinx J."/>
            <person name="Liao H.L."/>
            <person name="Branco S."/>
            <person name="Kuo A."/>
            <person name="LaButti K."/>
            <person name="Lipzen A."/>
            <person name="Andreopoulos W."/>
            <person name="Pangilinan J."/>
            <person name="Riley R."/>
            <person name="Hundley H."/>
            <person name="Na H."/>
            <person name="Barry K."/>
            <person name="Grigoriev I.V."/>
            <person name="Stajich J.E."/>
            <person name="Kennedy P.G."/>
        </authorList>
    </citation>
    <scope>NUCLEOTIDE SEQUENCE</scope>
    <source>
        <strain evidence="8">FC203</strain>
    </source>
</reference>
<dbReference type="InterPro" id="IPR029035">
    <property type="entry name" value="DHS-like_NAD/FAD-binding_dom"/>
</dbReference>
<dbReference type="GO" id="GO:1990414">
    <property type="term" value="P:replication-born double-strand break repair via sister chromatid exchange"/>
    <property type="evidence" value="ECO:0007669"/>
    <property type="project" value="TreeGrafter"/>
</dbReference>
<dbReference type="PROSITE" id="PS50305">
    <property type="entry name" value="SIRTUIN"/>
    <property type="match status" value="1"/>
</dbReference>
<feature type="binding site" evidence="6">
    <location>
        <position position="148"/>
    </location>
    <ligand>
        <name>Zn(2+)</name>
        <dbReference type="ChEBI" id="CHEBI:29105"/>
    </ligand>
</feature>
<keyword evidence="6" id="KW-0862">Zinc</keyword>
<dbReference type="Proteomes" id="UP001195769">
    <property type="component" value="Unassembled WGS sequence"/>
</dbReference>
<feature type="domain" description="Deacetylase sirtuin-type" evidence="7">
    <location>
        <begin position="1"/>
        <end position="272"/>
    </location>
</feature>